<dbReference type="InterPro" id="IPR012349">
    <property type="entry name" value="Split_barrel_FMN-bd"/>
</dbReference>
<dbReference type="Gene3D" id="2.30.110.10">
    <property type="entry name" value="Electron Transport, Fmn-binding Protein, Chain A"/>
    <property type="match status" value="1"/>
</dbReference>
<dbReference type="InterPro" id="IPR002563">
    <property type="entry name" value="Flavin_Rdtase-like_dom"/>
</dbReference>
<reference evidence="5" key="1">
    <citation type="submission" date="2021-10" db="EMBL/GenBank/DDBJ databases">
        <title>De novo Genome Assembly of Clathrus columnatus (Basidiomycota, Fungi) Using Illumina and Nanopore Sequence Data.</title>
        <authorList>
            <person name="Ogiso-Tanaka E."/>
            <person name="Itagaki H."/>
            <person name="Hosoya T."/>
            <person name="Hosaka K."/>
        </authorList>
    </citation>
    <scope>NUCLEOTIDE SEQUENCE</scope>
    <source>
        <strain evidence="5">MO-923</strain>
    </source>
</reference>
<evidence type="ECO:0000256" key="1">
    <source>
        <dbReference type="ARBA" id="ARBA00023002"/>
    </source>
</evidence>
<dbReference type="SUPFAM" id="SSF50475">
    <property type="entry name" value="FMN-binding split barrel"/>
    <property type="match status" value="1"/>
</dbReference>
<keyword evidence="1" id="KW-0560">Oxidoreductase</keyword>
<dbReference type="Proteomes" id="UP001050691">
    <property type="component" value="Unassembled WGS sequence"/>
</dbReference>
<comment type="caution">
    <text evidence="5">The sequence shown here is derived from an EMBL/GenBank/DDBJ whole genome shotgun (WGS) entry which is preliminary data.</text>
</comment>
<evidence type="ECO:0000256" key="2">
    <source>
        <dbReference type="SAM" id="MobiDB-lite"/>
    </source>
</evidence>
<feature type="domain" description="Flavin reductase like" evidence="4">
    <location>
        <begin position="54"/>
        <end position="284"/>
    </location>
</feature>
<dbReference type="PANTHER" id="PTHR30466:SF1">
    <property type="entry name" value="FMN REDUCTASE (NADH) RUTF"/>
    <property type="match status" value="1"/>
</dbReference>
<feature type="region of interest" description="Disordered" evidence="2">
    <location>
        <begin position="540"/>
        <end position="617"/>
    </location>
</feature>
<dbReference type="PANTHER" id="PTHR30466">
    <property type="entry name" value="FLAVIN REDUCTASE"/>
    <property type="match status" value="1"/>
</dbReference>
<feature type="transmembrane region" description="Helical" evidence="3">
    <location>
        <begin position="480"/>
        <end position="502"/>
    </location>
</feature>
<evidence type="ECO:0000313" key="6">
    <source>
        <dbReference type="Proteomes" id="UP001050691"/>
    </source>
</evidence>
<evidence type="ECO:0000259" key="4">
    <source>
        <dbReference type="SMART" id="SM00903"/>
    </source>
</evidence>
<accession>A0AAV5ATE0</accession>
<protein>
    <recommendedName>
        <fullName evidence="4">Flavin reductase like domain-containing protein</fullName>
    </recommendedName>
</protein>
<dbReference type="GO" id="GO:0042602">
    <property type="term" value="F:riboflavin reductase (NADPH) activity"/>
    <property type="evidence" value="ECO:0007669"/>
    <property type="project" value="TreeGrafter"/>
</dbReference>
<keyword evidence="6" id="KW-1185">Reference proteome</keyword>
<evidence type="ECO:0000256" key="3">
    <source>
        <dbReference type="SAM" id="Phobius"/>
    </source>
</evidence>
<dbReference type="Pfam" id="PF01613">
    <property type="entry name" value="Flavin_Reduct"/>
    <property type="match status" value="1"/>
</dbReference>
<evidence type="ECO:0000313" key="5">
    <source>
        <dbReference type="EMBL" id="GJJ15606.1"/>
    </source>
</evidence>
<keyword evidence="3" id="KW-1133">Transmembrane helix</keyword>
<organism evidence="5 6">
    <name type="scientific">Clathrus columnatus</name>
    <dbReference type="NCBI Taxonomy" id="1419009"/>
    <lineage>
        <taxon>Eukaryota</taxon>
        <taxon>Fungi</taxon>
        <taxon>Dikarya</taxon>
        <taxon>Basidiomycota</taxon>
        <taxon>Agaricomycotina</taxon>
        <taxon>Agaricomycetes</taxon>
        <taxon>Phallomycetidae</taxon>
        <taxon>Phallales</taxon>
        <taxon>Clathraceae</taxon>
        <taxon>Clathrus</taxon>
    </lineage>
</organism>
<proteinExistence type="predicted"/>
<dbReference type="GO" id="GO:0010181">
    <property type="term" value="F:FMN binding"/>
    <property type="evidence" value="ECO:0007669"/>
    <property type="project" value="InterPro"/>
</dbReference>
<feature type="compositionally biased region" description="Low complexity" evidence="2">
    <location>
        <begin position="577"/>
        <end position="593"/>
    </location>
</feature>
<keyword evidence="3" id="KW-0812">Transmembrane</keyword>
<name>A0AAV5ATE0_9AGAM</name>
<dbReference type="SMART" id="SM00903">
    <property type="entry name" value="Flavin_Reduct"/>
    <property type="match status" value="1"/>
</dbReference>
<dbReference type="AlphaFoldDB" id="A0AAV5ATE0"/>
<sequence length="617" mass="67130">MHAFCHVNLGKRIRTRYHLQNCRHYPRRTRLLNTSVTGIDTKLDTLRNQCLAILRTIAQPVSIITTLDWEREQSLKTELTKGLSVDESHSESNPPTRKLWHGATLSSFTSIAMYPYPLISFALRTPAKMADLLRPLTMSTEINPNSDNNTAPKIHLAINLLAAHQSHLAIHFSRPRGLSTLTESNKASSSMSMQEPLSTNLNLQFTPTSEGIPILNDTLGALSCTLVTSIPLDMIHSESKPVHVNNPSSISRSNNIPNTTSELFIARVIRSDIQFEPEWGKFSLRSLPFLPSLPTMANITLGPVAAQCSNNASIASALAQACAPDLPQIPPLLPGNAYSGPADPDQSDQCICSSVTYSMVAACAYCQNGLFRNWAGDNSWSQNCTPRDLSVGSYPLTIPTNFSVPIWAYLNVSRTNTWDFNEAHQLSGSAPDITGQVTPTFSTQSPPVPTGLSVPAPEVPTFTPPPTASATKGNSNVGSIVGGVVGGIVGLLMCLIGVIILLRYRKRKKQEAAPVVSQFIPHQPATYRGVSQSYNPKQTFQRPRLYDPSDPSTFPVTPTPTPPVLSNRSFTERSRKSGTSSPSGQSSAQSQTGLISPLRTYPNVPNGRDWFTPVPEL</sequence>
<dbReference type="InterPro" id="IPR050268">
    <property type="entry name" value="NADH-dep_flavin_reductase"/>
</dbReference>
<gene>
    <name evidence="5" type="ORF">Clacol_009884</name>
</gene>
<dbReference type="EMBL" id="BPWL01000011">
    <property type="protein sequence ID" value="GJJ15606.1"/>
    <property type="molecule type" value="Genomic_DNA"/>
</dbReference>
<keyword evidence="3" id="KW-0472">Membrane</keyword>